<dbReference type="Pfam" id="PF01113">
    <property type="entry name" value="DapB_N"/>
    <property type="match status" value="1"/>
</dbReference>
<evidence type="ECO:0000256" key="10">
    <source>
        <dbReference type="ARBA" id="ARBA00038983"/>
    </source>
</evidence>
<comment type="subunit">
    <text evidence="13">Homotetramer.</text>
</comment>
<keyword evidence="6 13" id="KW-0560">Oxidoreductase</keyword>
<feature type="domain" description="Dihydrodipicolinate reductase N-terminal" evidence="14">
    <location>
        <begin position="5"/>
        <end position="128"/>
    </location>
</feature>
<evidence type="ECO:0000313" key="16">
    <source>
        <dbReference type="EMBL" id="KRL99495.1"/>
    </source>
</evidence>
<feature type="binding site" evidence="13">
    <location>
        <begin position="99"/>
        <end position="101"/>
    </location>
    <ligand>
        <name>NAD(+)</name>
        <dbReference type="ChEBI" id="CHEBI:57540"/>
    </ligand>
</feature>
<comment type="caution">
    <text evidence="16">The sequence shown here is derived from an EMBL/GenBank/DDBJ whole genome shotgun (WGS) entry which is preliminary data.</text>
</comment>
<sequence>MVVMIKVIVAGFKGRMGKTTVQMVNENQDFELAAVYDPRATESNLNEINEYQALDVPVYSELQQIKSAGLDVWVDFTSPASVFANVKFALEQRISPVIGTTGLTDEQVGELQRLAKEKKVGGLIAPNFGISAVLLMQFAQQAAKYLPDVEIIEMHHNNKLDAPSGTALNTAKMIAKVRKEKVQGNPDEKETLPGARGADYQGMKIHSVRLPGYVAHEQVLFGGLGEALTIRQDSFDRISFMSGVAVAISKIKNYDELFVGLEHIL</sequence>
<proteinExistence type="inferred from homology"/>
<organism evidence="16 17">
    <name type="scientific">Liquorilactobacillus satsumensis DSM 16230 = JCM 12392</name>
    <dbReference type="NCBI Taxonomy" id="1423801"/>
    <lineage>
        <taxon>Bacteria</taxon>
        <taxon>Bacillati</taxon>
        <taxon>Bacillota</taxon>
        <taxon>Bacilli</taxon>
        <taxon>Lactobacillales</taxon>
        <taxon>Lactobacillaceae</taxon>
        <taxon>Liquorilactobacillus</taxon>
    </lineage>
</organism>
<dbReference type="EMBL" id="AZFQ01000026">
    <property type="protein sequence ID" value="KRL99495.1"/>
    <property type="molecule type" value="Genomic_DNA"/>
</dbReference>
<accession>A0A0R1V1K1</accession>
<evidence type="ECO:0000256" key="6">
    <source>
        <dbReference type="ARBA" id="ARBA00023002"/>
    </source>
</evidence>
<feature type="binding site" evidence="13">
    <location>
        <position position="39"/>
    </location>
    <ligand>
        <name>NADP(+)</name>
        <dbReference type="ChEBI" id="CHEBI:58349"/>
    </ligand>
</feature>
<feature type="binding site" evidence="13">
    <location>
        <position position="37"/>
    </location>
    <ligand>
        <name>NAD(+)</name>
        <dbReference type="ChEBI" id="CHEBI:57540"/>
    </ligand>
</feature>
<dbReference type="InterPro" id="IPR022664">
    <property type="entry name" value="DapB_N_CS"/>
</dbReference>
<dbReference type="Proteomes" id="UP000051166">
    <property type="component" value="Unassembled WGS sequence"/>
</dbReference>
<evidence type="ECO:0000313" key="17">
    <source>
        <dbReference type="Proteomes" id="UP000051166"/>
    </source>
</evidence>
<keyword evidence="2 13" id="KW-0963">Cytoplasm</keyword>
<dbReference type="HAMAP" id="MF_00102">
    <property type="entry name" value="DapB"/>
    <property type="match status" value="1"/>
</dbReference>
<feature type="active site" description="Proton donor" evidence="13">
    <location>
        <position position="159"/>
    </location>
</feature>
<dbReference type="GO" id="GO:0008839">
    <property type="term" value="F:4-hydroxy-tetrahydrodipicolinate reductase"/>
    <property type="evidence" value="ECO:0007669"/>
    <property type="project" value="UniProtKB-UniRule"/>
</dbReference>
<dbReference type="PATRIC" id="fig|1423801.4.peg.197"/>
<evidence type="ECO:0000256" key="13">
    <source>
        <dbReference type="HAMAP-Rule" id="MF_00102"/>
    </source>
</evidence>
<feature type="domain" description="Dihydrodipicolinate reductase C-terminal" evidence="15">
    <location>
        <begin position="132"/>
        <end position="265"/>
    </location>
</feature>
<keyword evidence="3 13" id="KW-0028">Amino-acid biosynthesis</keyword>
<evidence type="ECO:0000256" key="8">
    <source>
        <dbReference type="ARBA" id="ARBA00023154"/>
    </source>
</evidence>
<protein>
    <recommendedName>
        <fullName evidence="10 13">4-hydroxy-tetrahydrodipicolinate reductase</fullName>
        <shortName evidence="13">HTPA reductase</shortName>
        <ecNumber evidence="10 13">1.17.1.8</ecNumber>
    </recommendedName>
</protein>
<dbReference type="PANTHER" id="PTHR20836:SF0">
    <property type="entry name" value="4-HYDROXY-TETRAHYDRODIPICOLINATE REDUCTASE 1, CHLOROPLASTIC-RELATED"/>
    <property type="match status" value="1"/>
</dbReference>
<dbReference type="InterPro" id="IPR000846">
    <property type="entry name" value="DapB_N"/>
</dbReference>
<feature type="binding site" evidence="13">
    <location>
        <begin position="165"/>
        <end position="166"/>
    </location>
    <ligand>
        <name>(S)-2,3,4,5-tetrahydrodipicolinate</name>
        <dbReference type="ChEBI" id="CHEBI:16845"/>
    </ligand>
</feature>
<dbReference type="STRING" id="1423801.FD50_GL000195"/>
<dbReference type="AlphaFoldDB" id="A0A0R1V1K1"/>
<keyword evidence="7 13" id="KW-0520">NAD</keyword>
<feature type="active site" description="Proton donor/acceptor" evidence="13">
    <location>
        <position position="155"/>
    </location>
</feature>
<keyword evidence="8 13" id="KW-0457">Lysine biosynthesis</keyword>
<dbReference type="GO" id="GO:0009089">
    <property type="term" value="P:lysine biosynthetic process via diaminopimelate"/>
    <property type="evidence" value="ECO:0007669"/>
    <property type="project" value="UniProtKB-UniRule"/>
</dbReference>
<evidence type="ECO:0000259" key="15">
    <source>
        <dbReference type="Pfam" id="PF05173"/>
    </source>
</evidence>
<dbReference type="PANTHER" id="PTHR20836">
    <property type="entry name" value="DIHYDRODIPICOLINATE REDUCTASE"/>
    <property type="match status" value="1"/>
</dbReference>
<dbReference type="NCBIfam" id="TIGR00036">
    <property type="entry name" value="dapB"/>
    <property type="match status" value="1"/>
</dbReference>
<dbReference type="Gene3D" id="3.30.360.10">
    <property type="entry name" value="Dihydrodipicolinate Reductase, domain 2"/>
    <property type="match status" value="1"/>
</dbReference>
<dbReference type="GO" id="GO:0051287">
    <property type="term" value="F:NAD binding"/>
    <property type="evidence" value="ECO:0007669"/>
    <property type="project" value="UniProtKB-UniRule"/>
</dbReference>
<evidence type="ECO:0000256" key="7">
    <source>
        <dbReference type="ARBA" id="ARBA00023027"/>
    </source>
</evidence>
<dbReference type="GO" id="GO:0016726">
    <property type="term" value="F:oxidoreductase activity, acting on CH or CH2 groups, NAD or NADP as acceptor"/>
    <property type="evidence" value="ECO:0007669"/>
    <property type="project" value="UniProtKB-UniRule"/>
</dbReference>
<dbReference type="Pfam" id="PF05173">
    <property type="entry name" value="DapB_C"/>
    <property type="match status" value="1"/>
</dbReference>
<dbReference type="GO" id="GO:0050661">
    <property type="term" value="F:NADP binding"/>
    <property type="evidence" value="ECO:0007669"/>
    <property type="project" value="UniProtKB-UniRule"/>
</dbReference>
<dbReference type="EC" id="1.17.1.8" evidence="10 13"/>
<dbReference type="UniPathway" id="UPA00034">
    <property type="reaction ID" value="UER00018"/>
</dbReference>
<evidence type="ECO:0000256" key="12">
    <source>
        <dbReference type="ARBA" id="ARBA00049396"/>
    </source>
</evidence>
<evidence type="ECO:0000256" key="11">
    <source>
        <dbReference type="ARBA" id="ARBA00049080"/>
    </source>
</evidence>
<comment type="caution">
    <text evidence="13">Was originally thought to be a dihydrodipicolinate reductase (DHDPR), catalyzing the conversion of dihydrodipicolinate to tetrahydrodipicolinate. However, it was shown in E.coli that the substrate of the enzymatic reaction is not dihydrodipicolinate (DHDP) but in fact (2S,4S)-4-hydroxy-2,3,4,5-tetrahydrodipicolinic acid (HTPA), the product released by the DapA-catalyzed reaction.</text>
</comment>
<gene>
    <name evidence="13" type="primary">dapB</name>
    <name evidence="16" type="ORF">FD50_GL000195</name>
</gene>
<feature type="binding site" evidence="13">
    <location>
        <position position="156"/>
    </location>
    <ligand>
        <name>(S)-2,3,4,5-tetrahydrodipicolinate</name>
        <dbReference type="ChEBI" id="CHEBI:16845"/>
    </ligand>
</feature>
<dbReference type="InterPro" id="IPR023940">
    <property type="entry name" value="DHDPR_bac"/>
</dbReference>
<keyword evidence="17" id="KW-1185">Reference proteome</keyword>
<dbReference type="GO" id="GO:0005829">
    <property type="term" value="C:cytosol"/>
    <property type="evidence" value="ECO:0007669"/>
    <property type="project" value="TreeGrafter"/>
</dbReference>
<comment type="similarity">
    <text evidence="1 13">Belongs to the DapB family.</text>
</comment>
<comment type="catalytic activity">
    <reaction evidence="11 13">
        <text>(S)-2,3,4,5-tetrahydrodipicolinate + NADP(+) + H2O = (2S,4S)-4-hydroxy-2,3,4,5-tetrahydrodipicolinate + NADPH + H(+)</text>
        <dbReference type="Rhea" id="RHEA:35331"/>
        <dbReference type="ChEBI" id="CHEBI:15377"/>
        <dbReference type="ChEBI" id="CHEBI:15378"/>
        <dbReference type="ChEBI" id="CHEBI:16845"/>
        <dbReference type="ChEBI" id="CHEBI:57783"/>
        <dbReference type="ChEBI" id="CHEBI:58349"/>
        <dbReference type="ChEBI" id="CHEBI:67139"/>
        <dbReference type="EC" id="1.17.1.8"/>
    </reaction>
</comment>
<dbReference type="PROSITE" id="PS01298">
    <property type="entry name" value="DAPB"/>
    <property type="match status" value="1"/>
</dbReference>
<dbReference type="SUPFAM" id="SSF51735">
    <property type="entry name" value="NAD(P)-binding Rossmann-fold domains"/>
    <property type="match status" value="1"/>
</dbReference>
<evidence type="ECO:0000256" key="3">
    <source>
        <dbReference type="ARBA" id="ARBA00022605"/>
    </source>
</evidence>
<keyword evidence="5 13" id="KW-0220">Diaminopimelate biosynthesis</keyword>
<comment type="function">
    <text evidence="13">Catalyzes the conversion of 4-hydroxy-tetrahydrodipicolinate (HTPA) to tetrahydrodipicolinate.</text>
</comment>
<keyword evidence="4 13" id="KW-0521">NADP</keyword>
<comment type="pathway">
    <text evidence="9 13">Amino-acid biosynthesis; L-lysine biosynthesis via DAP pathway; (S)-tetrahydrodipicolinate from L-aspartate: step 4/4.</text>
</comment>
<dbReference type="SUPFAM" id="SSF55347">
    <property type="entry name" value="Glyceraldehyde-3-phosphate dehydrogenase-like, C-terminal domain"/>
    <property type="match status" value="1"/>
</dbReference>
<dbReference type="GO" id="GO:0019877">
    <property type="term" value="P:diaminopimelate biosynthetic process"/>
    <property type="evidence" value="ECO:0007669"/>
    <property type="project" value="UniProtKB-UniRule"/>
</dbReference>
<reference evidence="16 17" key="1">
    <citation type="journal article" date="2015" name="Genome Announc.">
        <title>Expanding the biotechnology potential of lactobacilli through comparative genomics of 213 strains and associated genera.</title>
        <authorList>
            <person name="Sun Z."/>
            <person name="Harris H.M."/>
            <person name="McCann A."/>
            <person name="Guo C."/>
            <person name="Argimon S."/>
            <person name="Zhang W."/>
            <person name="Yang X."/>
            <person name="Jeffery I.B."/>
            <person name="Cooney J.C."/>
            <person name="Kagawa T.F."/>
            <person name="Liu W."/>
            <person name="Song Y."/>
            <person name="Salvetti E."/>
            <person name="Wrobel A."/>
            <person name="Rasinkangas P."/>
            <person name="Parkhill J."/>
            <person name="Rea M.C."/>
            <person name="O'Sullivan O."/>
            <person name="Ritari J."/>
            <person name="Douillard F.P."/>
            <person name="Paul Ross R."/>
            <person name="Yang R."/>
            <person name="Briner A.E."/>
            <person name="Felis G.E."/>
            <person name="de Vos W.M."/>
            <person name="Barrangou R."/>
            <person name="Klaenhammer T.R."/>
            <person name="Caufield P.W."/>
            <person name="Cui Y."/>
            <person name="Zhang H."/>
            <person name="O'Toole P.W."/>
        </authorList>
    </citation>
    <scope>NUCLEOTIDE SEQUENCE [LARGE SCALE GENOMIC DNA]</scope>
    <source>
        <strain evidence="16 17">DSM 16230</strain>
    </source>
</reference>
<name>A0A0R1V1K1_9LACO</name>
<evidence type="ECO:0000256" key="4">
    <source>
        <dbReference type="ARBA" id="ARBA00022857"/>
    </source>
</evidence>
<evidence type="ECO:0000259" key="14">
    <source>
        <dbReference type="Pfam" id="PF01113"/>
    </source>
</evidence>
<evidence type="ECO:0000256" key="1">
    <source>
        <dbReference type="ARBA" id="ARBA00006642"/>
    </source>
</evidence>
<feature type="binding site" evidence="13">
    <location>
        <begin position="11"/>
        <end position="16"/>
    </location>
    <ligand>
        <name>NAD(+)</name>
        <dbReference type="ChEBI" id="CHEBI:57540"/>
    </ligand>
</feature>
<dbReference type="Gene3D" id="3.40.50.720">
    <property type="entry name" value="NAD(P)-binding Rossmann-like Domain"/>
    <property type="match status" value="1"/>
</dbReference>
<dbReference type="PIRSF" id="PIRSF000161">
    <property type="entry name" value="DHPR"/>
    <property type="match status" value="1"/>
</dbReference>
<dbReference type="FunFam" id="3.30.360.10:FF:000009">
    <property type="entry name" value="4-hydroxy-tetrahydrodipicolinate reductase"/>
    <property type="match status" value="1"/>
</dbReference>
<comment type="catalytic activity">
    <reaction evidence="12 13">
        <text>(S)-2,3,4,5-tetrahydrodipicolinate + NAD(+) + H2O = (2S,4S)-4-hydroxy-2,3,4,5-tetrahydrodipicolinate + NADH + H(+)</text>
        <dbReference type="Rhea" id="RHEA:35323"/>
        <dbReference type="ChEBI" id="CHEBI:15377"/>
        <dbReference type="ChEBI" id="CHEBI:15378"/>
        <dbReference type="ChEBI" id="CHEBI:16845"/>
        <dbReference type="ChEBI" id="CHEBI:57540"/>
        <dbReference type="ChEBI" id="CHEBI:57945"/>
        <dbReference type="ChEBI" id="CHEBI:67139"/>
        <dbReference type="EC" id="1.17.1.8"/>
    </reaction>
</comment>
<feature type="binding site" evidence="13">
    <location>
        <begin position="125"/>
        <end position="128"/>
    </location>
    <ligand>
        <name>NAD(+)</name>
        <dbReference type="ChEBI" id="CHEBI:57540"/>
    </ligand>
</feature>
<dbReference type="CDD" id="cd02274">
    <property type="entry name" value="DHDPR_N"/>
    <property type="match status" value="1"/>
</dbReference>
<comment type="subcellular location">
    <subcellularLocation>
        <location evidence="13">Cytoplasm</location>
    </subcellularLocation>
</comment>
<evidence type="ECO:0000256" key="5">
    <source>
        <dbReference type="ARBA" id="ARBA00022915"/>
    </source>
</evidence>
<dbReference type="InterPro" id="IPR022663">
    <property type="entry name" value="DapB_C"/>
</dbReference>
<evidence type="ECO:0000256" key="2">
    <source>
        <dbReference type="ARBA" id="ARBA00022490"/>
    </source>
</evidence>
<dbReference type="InterPro" id="IPR036291">
    <property type="entry name" value="NAD(P)-bd_dom_sf"/>
</dbReference>
<evidence type="ECO:0000256" key="9">
    <source>
        <dbReference type="ARBA" id="ARBA00037922"/>
    </source>
</evidence>